<feature type="compositionally biased region" description="Basic and acidic residues" evidence="1">
    <location>
        <begin position="89"/>
        <end position="106"/>
    </location>
</feature>
<feature type="non-terminal residue" evidence="2">
    <location>
        <position position="112"/>
    </location>
</feature>
<name>A0A6J4J985_9PROT</name>
<gene>
    <name evidence="2" type="ORF">AVDCRST_MAG04-3320</name>
</gene>
<protein>
    <submittedName>
        <fullName evidence="2">Uncharacterized protein</fullName>
    </submittedName>
</protein>
<feature type="compositionally biased region" description="Basic residues" evidence="1">
    <location>
        <begin position="76"/>
        <end position="88"/>
    </location>
</feature>
<feature type="compositionally biased region" description="Basic and acidic residues" evidence="1">
    <location>
        <begin position="1"/>
        <end position="21"/>
    </location>
</feature>
<accession>A0A6J4J985</accession>
<feature type="non-terminal residue" evidence="2">
    <location>
        <position position="1"/>
    </location>
</feature>
<feature type="region of interest" description="Disordered" evidence="1">
    <location>
        <begin position="1"/>
        <end position="112"/>
    </location>
</feature>
<dbReference type="AlphaFoldDB" id="A0A6J4J985"/>
<proteinExistence type="predicted"/>
<organism evidence="2">
    <name type="scientific">uncultured Acetobacteraceae bacterium</name>
    <dbReference type="NCBI Taxonomy" id="169975"/>
    <lineage>
        <taxon>Bacteria</taxon>
        <taxon>Pseudomonadati</taxon>
        <taxon>Pseudomonadota</taxon>
        <taxon>Alphaproteobacteria</taxon>
        <taxon>Acetobacterales</taxon>
        <taxon>Acetobacteraceae</taxon>
        <taxon>environmental samples</taxon>
    </lineage>
</organism>
<dbReference type="EMBL" id="CADCTL010000242">
    <property type="protein sequence ID" value="CAA9274161.1"/>
    <property type="molecule type" value="Genomic_DNA"/>
</dbReference>
<evidence type="ECO:0000256" key="1">
    <source>
        <dbReference type="SAM" id="MobiDB-lite"/>
    </source>
</evidence>
<reference evidence="2" key="1">
    <citation type="submission" date="2020-02" db="EMBL/GenBank/DDBJ databases">
        <authorList>
            <person name="Meier V. D."/>
        </authorList>
    </citation>
    <scope>NUCLEOTIDE SEQUENCE</scope>
    <source>
        <strain evidence="2">AVDCRST_MAG04</strain>
    </source>
</reference>
<evidence type="ECO:0000313" key="2">
    <source>
        <dbReference type="EMBL" id="CAA9274161.1"/>
    </source>
</evidence>
<sequence length="112" mass="12598">DQPRLRTHRERREVQPRRALHEGNAGLPPVRLLRPGGAGPVPPRRALQRRERPGGHGNPGRHQGLRQLADHPAALRQRRVRGRLRHRHGDVPGRRAADHAQGEGHPRLGRGL</sequence>